<sequence>MDEWFPLFAAAVWRYLDAAARRAGSDPSAAAVDVRTLAAAWRTLLRVHGGIQHGGSCARCVRRRRRGGGRVEACSVWQVAIGYFVRRPPGDR</sequence>
<proteinExistence type="predicted"/>
<name>A0A238VTH7_9PSEU</name>
<reference evidence="1 2" key="1">
    <citation type="submission" date="2017-06" db="EMBL/GenBank/DDBJ databases">
        <authorList>
            <person name="Kim H.J."/>
            <person name="Triplett B.A."/>
        </authorList>
    </citation>
    <scope>NUCLEOTIDE SEQUENCE [LARGE SCALE GENOMIC DNA]</scope>
    <source>
        <strain evidence="1 2">DSM 45207</strain>
    </source>
</reference>
<dbReference type="RefSeq" id="WP_089300163.1">
    <property type="nucleotide sequence ID" value="NZ_FZNW01000004.1"/>
</dbReference>
<evidence type="ECO:0000313" key="1">
    <source>
        <dbReference type="EMBL" id="SNR37546.1"/>
    </source>
</evidence>
<organism evidence="1 2">
    <name type="scientific">Haloechinothrix alba</name>
    <dbReference type="NCBI Taxonomy" id="664784"/>
    <lineage>
        <taxon>Bacteria</taxon>
        <taxon>Bacillati</taxon>
        <taxon>Actinomycetota</taxon>
        <taxon>Actinomycetes</taxon>
        <taxon>Pseudonocardiales</taxon>
        <taxon>Pseudonocardiaceae</taxon>
        <taxon>Haloechinothrix</taxon>
    </lineage>
</organism>
<dbReference type="AlphaFoldDB" id="A0A238VTH7"/>
<dbReference type="EMBL" id="FZNW01000004">
    <property type="protein sequence ID" value="SNR37546.1"/>
    <property type="molecule type" value="Genomic_DNA"/>
</dbReference>
<gene>
    <name evidence="1" type="ORF">SAMN06265360_10444</name>
</gene>
<dbReference type="Proteomes" id="UP000198348">
    <property type="component" value="Unassembled WGS sequence"/>
</dbReference>
<accession>A0A238VTH7</accession>
<keyword evidence="2" id="KW-1185">Reference proteome</keyword>
<protein>
    <submittedName>
        <fullName evidence="1">Uncharacterized protein</fullName>
    </submittedName>
</protein>
<evidence type="ECO:0000313" key="2">
    <source>
        <dbReference type="Proteomes" id="UP000198348"/>
    </source>
</evidence>